<dbReference type="Gene3D" id="1.10.443.10">
    <property type="entry name" value="Intergrase catalytic core"/>
    <property type="match status" value="1"/>
</dbReference>
<reference evidence="8 9" key="1">
    <citation type="submission" date="2010-08" db="EMBL/GenBank/DDBJ databases">
        <title>Complete sequence of Gallionella capsiferriformans ES-2.</title>
        <authorList>
            <consortium name="US DOE Joint Genome Institute"/>
            <person name="Lucas S."/>
            <person name="Copeland A."/>
            <person name="Lapidus A."/>
            <person name="Cheng J.-F."/>
            <person name="Bruce D."/>
            <person name="Goodwin L."/>
            <person name="Pitluck S."/>
            <person name="Chertkov O."/>
            <person name="Davenport K.W."/>
            <person name="Detter J.C."/>
            <person name="Han C."/>
            <person name="Tapia R."/>
            <person name="Land M."/>
            <person name="Hauser L."/>
            <person name="Chang Y.-J."/>
            <person name="Jeffries C."/>
            <person name="Kyrpides N."/>
            <person name="Ivanova N."/>
            <person name="Mikhailova N."/>
            <person name="Shelobolina E.S."/>
            <person name="Picardal F."/>
            <person name="Roden E."/>
            <person name="Emerson D."/>
            <person name="Woyke T."/>
        </authorList>
    </citation>
    <scope>NUCLEOTIDE SEQUENCE [LARGE SCALE GENOMIC DNA]</scope>
    <source>
        <strain evidence="8 9">ES-2</strain>
    </source>
</reference>
<accession>D9SG83</accession>
<comment type="similarity">
    <text evidence="1">Belongs to the 'phage' integrase family.</text>
</comment>
<evidence type="ECO:0000256" key="4">
    <source>
        <dbReference type="ARBA" id="ARBA00023172"/>
    </source>
</evidence>
<proteinExistence type="inferred from homology"/>
<evidence type="ECO:0000313" key="9">
    <source>
        <dbReference type="Proteomes" id="UP000001235"/>
    </source>
</evidence>
<evidence type="ECO:0000259" key="7">
    <source>
        <dbReference type="Pfam" id="PF12835"/>
    </source>
</evidence>
<keyword evidence="3" id="KW-0238">DNA-binding</keyword>
<dbReference type="InterPro" id="IPR024456">
    <property type="entry name" value="Integrase_catalytic_putative"/>
</dbReference>
<dbReference type="SUPFAM" id="SSF56349">
    <property type="entry name" value="DNA breaking-rejoining enzymes"/>
    <property type="match status" value="1"/>
</dbReference>
<sequence length="366" mass="40942">MVDSNSEKDDEKSVSGANAKVSQRKPGRVEGKNSQYKSGGVFLYKKLVYEINTVLQANRDKGATKDKKVGYETQEKRKTVVLGFFSDLFKLKYKIESVHNLRQKHLVAVFNYLEKMNQSPSTIQNKISIMRLFCNWIGKNGMVGDSSKYVRNKASVRRSTVVQEDKSWVGNGVSVKDKIAEVAVEDPKISLRLELCLAFGLRVKEAMSLRPALATEENFKGAGVHIREGTKGGRSRIVPIENDVQLEVLTRAIAASDKTSGFLMSTGRDDEARIQHFYYVVRKCGLSFADSGVTAHGLRHQYMHESFKRLLGVEPPVRGGDLSVLDKDELHLASQKLMERAGHSRVKIGSAYYGSRRIPKLHSSKS</sequence>
<protein>
    <recommendedName>
        <fullName evidence="10">Integrase family protein</fullName>
    </recommendedName>
</protein>
<feature type="region of interest" description="Disordered" evidence="5">
    <location>
        <begin position="1"/>
        <end position="33"/>
    </location>
</feature>
<dbReference type="EMBL" id="CP002159">
    <property type="protein sequence ID" value="ADL55530.1"/>
    <property type="molecule type" value="Genomic_DNA"/>
</dbReference>
<dbReference type="Gene3D" id="1.10.150.130">
    <property type="match status" value="1"/>
</dbReference>
<dbReference type="GO" id="GO:0015074">
    <property type="term" value="P:DNA integration"/>
    <property type="evidence" value="ECO:0007669"/>
    <property type="project" value="UniProtKB-KW"/>
</dbReference>
<dbReference type="InterPro" id="IPR011010">
    <property type="entry name" value="DNA_brk_join_enz"/>
</dbReference>
<evidence type="ECO:0000256" key="1">
    <source>
        <dbReference type="ARBA" id="ARBA00008857"/>
    </source>
</evidence>
<dbReference type="InterPro" id="IPR013762">
    <property type="entry name" value="Integrase-like_cat_sf"/>
</dbReference>
<gene>
    <name evidence="8" type="ordered locus">Galf_1511</name>
</gene>
<dbReference type="InterPro" id="IPR024457">
    <property type="entry name" value="Putative_integrase_N"/>
</dbReference>
<dbReference type="PANTHER" id="PTHR30349">
    <property type="entry name" value="PHAGE INTEGRASE-RELATED"/>
    <property type="match status" value="1"/>
</dbReference>
<dbReference type="GO" id="GO:0006310">
    <property type="term" value="P:DNA recombination"/>
    <property type="evidence" value="ECO:0007669"/>
    <property type="project" value="UniProtKB-KW"/>
</dbReference>
<dbReference type="HOGENOM" id="CLU_043802_2_0_4"/>
<keyword evidence="9" id="KW-1185">Reference proteome</keyword>
<dbReference type="eggNOG" id="COG0582">
    <property type="taxonomic scope" value="Bacteria"/>
</dbReference>
<feature type="compositionally biased region" description="Basic and acidic residues" evidence="5">
    <location>
        <begin position="1"/>
        <end position="13"/>
    </location>
</feature>
<keyword evidence="2" id="KW-0229">DNA integration</keyword>
<evidence type="ECO:0008006" key="10">
    <source>
        <dbReference type="Google" id="ProtNLM"/>
    </source>
</evidence>
<evidence type="ECO:0000259" key="6">
    <source>
        <dbReference type="Pfam" id="PF12834"/>
    </source>
</evidence>
<dbReference type="KEGG" id="gca:Galf_1511"/>
<dbReference type="Pfam" id="PF12834">
    <property type="entry name" value="Phage_int_SAM_2"/>
    <property type="match status" value="1"/>
</dbReference>
<evidence type="ECO:0000256" key="5">
    <source>
        <dbReference type="SAM" id="MobiDB-lite"/>
    </source>
</evidence>
<dbReference type="PANTHER" id="PTHR30349:SF41">
    <property type="entry name" value="INTEGRASE_RECOMBINASE PROTEIN MJ0367-RELATED"/>
    <property type="match status" value="1"/>
</dbReference>
<dbReference type="Proteomes" id="UP000001235">
    <property type="component" value="Chromosome"/>
</dbReference>
<feature type="domain" description="Integrase catalytic" evidence="7">
    <location>
        <begin position="180"/>
        <end position="304"/>
    </location>
</feature>
<evidence type="ECO:0000256" key="3">
    <source>
        <dbReference type="ARBA" id="ARBA00023125"/>
    </source>
</evidence>
<dbReference type="GO" id="GO:0003677">
    <property type="term" value="F:DNA binding"/>
    <property type="evidence" value="ECO:0007669"/>
    <property type="project" value="UniProtKB-KW"/>
</dbReference>
<organism evidence="8 9">
    <name type="scientific">Gallionella capsiferriformans (strain ES-2)</name>
    <name type="common">Gallionella ferruginea capsiferriformans (strain ES-2)</name>
    <dbReference type="NCBI Taxonomy" id="395494"/>
    <lineage>
        <taxon>Bacteria</taxon>
        <taxon>Pseudomonadati</taxon>
        <taxon>Pseudomonadota</taxon>
        <taxon>Betaproteobacteria</taxon>
        <taxon>Nitrosomonadales</taxon>
        <taxon>Gallionellaceae</taxon>
        <taxon>Gallionella</taxon>
    </lineage>
</organism>
<dbReference type="RefSeq" id="WP_013293469.1">
    <property type="nucleotide sequence ID" value="NC_014394.1"/>
</dbReference>
<dbReference type="AlphaFoldDB" id="D9SG83"/>
<keyword evidence="4" id="KW-0233">DNA recombination</keyword>
<name>D9SG83_GALCS</name>
<feature type="domain" description="Putative integrase N-terminal" evidence="6">
    <location>
        <begin position="69"/>
        <end position="142"/>
    </location>
</feature>
<dbReference type="Pfam" id="PF12835">
    <property type="entry name" value="Integrase_1"/>
    <property type="match status" value="1"/>
</dbReference>
<dbReference type="InterPro" id="IPR010998">
    <property type="entry name" value="Integrase_recombinase_N"/>
</dbReference>
<evidence type="ECO:0000313" key="8">
    <source>
        <dbReference type="EMBL" id="ADL55530.1"/>
    </source>
</evidence>
<dbReference type="STRING" id="395494.Galf_1511"/>
<dbReference type="InterPro" id="IPR050090">
    <property type="entry name" value="Tyrosine_recombinase_XerCD"/>
</dbReference>
<evidence type="ECO:0000256" key="2">
    <source>
        <dbReference type="ARBA" id="ARBA00022908"/>
    </source>
</evidence>